<accession>A0A9W6T400</accession>
<reference evidence="2" key="1">
    <citation type="submission" date="2023-04" db="EMBL/GenBank/DDBJ databases">
        <title>Candida boidinii NBRC 10035.</title>
        <authorList>
            <person name="Ichikawa N."/>
            <person name="Sato H."/>
            <person name="Tonouchi N."/>
        </authorList>
    </citation>
    <scope>NUCLEOTIDE SEQUENCE</scope>
    <source>
        <strain evidence="2">NBRC 10035</strain>
    </source>
</reference>
<name>A0A9W6T400_CANBO</name>
<dbReference type="SUPFAM" id="SSF50965">
    <property type="entry name" value="Galactose oxidase, central domain"/>
    <property type="match status" value="1"/>
</dbReference>
<feature type="compositionally biased region" description="Polar residues" evidence="1">
    <location>
        <begin position="676"/>
        <end position="691"/>
    </location>
</feature>
<feature type="compositionally biased region" description="Polar residues" evidence="1">
    <location>
        <begin position="63"/>
        <end position="83"/>
    </location>
</feature>
<gene>
    <name evidence="2" type="ORF">Cboi02_000330500</name>
</gene>
<dbReference type="Gene3D" id="2.120.10.80">
    <property type="entry name" value="Kelch-type beta propeller"/>
    <property type="match status" value="1"/>
</dbReference>
<feature type="region of interest" description="Disordered" evidence="1">
    <location>
        <begin position="715"/>
        <end position="738"/>
    </location>
</feature>
<protein>
    <submittedName>
        <fullName evidence="2">Unnamed protein product</fullName>
    </submittedName>
</protein>
<feature type="compositionally biased region" description="Polar residues" evidence="1">
    <location>
        <begin position="768"/>
        <end position="780"/>
    </location>
</feature>
<dbReference type="AlphaFoldDB" id="A0A9W6T400"/>
<evidence type="ECO:0000313" key="3">
    <source>
        <dbReference type="Proteomes" id="UP001165120"/>
    </source>
</evidence>
<feature type="region of interest" description="Disordered" evidence="1">
    <location>
        <begin position="324"/>
        <end position="359"/>
    </location>
</feature>
<evidence type="ECO:0000256" key="1">
    <source>
        <dbReference type="SAM" id="MobiDB-lite"/>
    </source>
</evidence>
<feature type="compositionally biased region" description="Low complexity" evidence="1">
    <location>
        <begin position="475"/>
        <end position="503"/>
    </location>
</feature>
<feature type="compositionally biased region" description="Low complexity" evidence="1">
    <location>
        <begin position="347"/>
        <end position="359"/>
    </location>
</feature>
<feature type="region of interest" description="Disordered" evidence="1">
    <location>
        <begin position="758"/>
        <end position="780"/>
    </location>
</feature>
<dbReference type="Proteomes" id="UP001165120">
    <property type="component" value="Unassembled WGS sequence"/>
</dbReference>
<feature type="region of interest" description="Disordered" evidence="1">
    <location>
        <begin position="676"/>
        <end position="696"/>
    </location>
</feature>
<dbReference type="EMBL" id="BSXN01001119">
    <property type="protein sequence ID" value="GME71678.1"/>
    <property type="molecule type" value="Genomic_DNA"/>
</dbReference>
<keyword evidence="3" id="KW-1185">Reference proteome</keyword>
<feature type="region of interest" description="Disordered" evidence="1">
    <location>
        <begin position="43"/>
        <end position="88"/>
    </location>
</feature>
<feature type="compositionally biased region" description="Low complexity" evidence="1">
    <location>
        <begin position="717"/>
        <end position="736"/>
    </location>
</feature>
<sequence length="1162" mass="130331">MGNLQTYIDEYLKRTNSTEDSLPEFIKVPGIYPDYKNLQWDSSSASSLPSVQRPQPPPPLSTKIPNPSGINTSKDSEETSNSDMIDPTKISSGKYKLYFQSLNVRNSKINENDDSLNSRYYKSHKVYSPNFDLVKDTHRLRKELSTSKKTKQYENASQNIQQKQTIVDNSDATLDTGFNYSKSTDESLKPNDTIEDPLTQFDNLISYPNIFSSNNIPPLFHHCSTSLLGYQFIFGGLTLLSYEEYEEYLRSITDDFTIPLENIEIRLAQDIIPLPIDRNIITSLAIKPNRTVYRYSTDSNTLLPVIDYESQAAAAAATASGYSTHSAQSSSTSTTTTGPKHTYAKRNPSQSSNSVSSASTNSYRSVIPSQLVCATSSAASNRHAVVYGGFDIETEIIRHGNRVIIEKRFSISNNMRLFDGVSLKFRELNIIVHPSVSAKLPQAIPRFGHVQTGLTIEENNVDYLENLNKANLLLSTSNSNSNGKKTPLQQQQQQQQQQENVQPMQPPPLTSFTSNDDVLSKYARPAIIFIGFGYKATNTGRSFIALNDMWRCEICVNQALSKANVNKLEFSENVICYPVGSFDIQKNHFKYTYDSNGDLIDDPSDDDVDEFTGCYKSDEESNWPGGRAFCGCELIDNSTLYNTNVNNHSNFSGSDTNTRSIGSPLSDSAIASAQFQLKSQTQQPQDTTSASPKLHHPKPERLAAANISNNDQFASLSRNKSVNSSNTTSTQTKSTSPFYKGTQQKQYYSSLFSDTPSAKAKTIPVPSSPATLISQSSLQKPSASQQHGYTSLLGATASPSSDISPSPISSPLNMAQILVNKEIFREKTLIIHGGSRIIHKRIKSKGAEGEYEIFSRHEIFGDLWWFNLSSETWTKISTFADKSLFNSSEYQYESDIQRVSSIRSFDTNEDFPRQMDRDLLDKQSYIPRNYSICGHNIILDGKNLIVIGGSFAINYSDETFQYITSSLNNTNISTDVYEKTLQNDGFQKSKDANITEFVLKNQIKHLSKNKIFNTAFQTLILNLKTQIWREGTFFNSVGKNNVYHEYFKRTVGSIAYKDKSKIVVFGGWLTGIHNKDLDRIINEIRDSRYKYTTPDEYDNTDISRIRSAASVISPHLQSYNDVESVATSRSSVFDVKENDENILRLELVSNLLVEVYIPLMIL</sequence>
<proteinExistence type="predicted"/>
<feature type="compositionally biased region" description="Low complexity" evidence="1">
    <location>
        <begin position="324"/>
        <end position="337"/>
    </location>
</feature>
<dbReference type="InterPro" id="IPR011043">
    <property type="entry name" value="Gal_Oxase/kelch_b-propeller"/>
</dbReference>
<feature type="region of interest" description="Disordered" evidence="1">
    <location>
        <begin position="475"/>
        <end position="515"/>
    </location>
</feature>
<comment type="caution">
    <text evidence="2">The sequence shown here is derived from an EMBL/GenBank/DDBJ whole genome shotgun (WGS) entry which is preliminary data.</text>
</comment>
<evidence type="ECO:0000313" key="2">
    <source>
        <dbReference type="EMBL" id="GME71678.1"/>
    </source>
</evidence>
<dbReference type="InterPro" id="IPR015915">
    <property type="entry name" value="Kelch-typ_b-propeller"/>
</dbReference>
<organism evidence="2 3">
    <name type="scientific">Candida boidinii</name>
    <name type="common">Yeast</name>
    <dbReference type="NCBI Taxonomy" id="5477"/>
    <lineage>
        <taxon>Eukaryota</taxon>
        <taxon>Fungi</taxon>
        <taxon>Dikarya</taxon>
        <taxon>Ascomycota</taxon>
        <taxon>Saccharomycotina</taxon>
        <taxon>Pichiomycetes</taxon>
        <taxon>Pichiales</taxon>
        <taxon>Pichiaceae</taxon>
        <taxon>Ogataea</taxon>
        <taxon>Ogataea/Candida clade</taxon>
    </lineage>
</organism>